<reference evidence="1 2" key="1">
    <citation type="submission" date="2018-08" db="EMBL/GenBank/DDBJ databases">
        <title>A genome reference for cultivated species of the human gut microbiota.</title>
        <authorList>
            <person name="Zou Y."/>
            <person name="Xue W."/>
            <person name="Luo G."/>
        </authorList>
    </citation>
    <scope>NUCLEOTIDE SEQUENCE [LARGE SCALE GENOMIC DNA]</scope>
    <source>
        <strain evidence="1 2">AF14-6AC</strain>
    </source>
</reference>
<evidence type="ECO:0000313" key="1">
    <source>
        <dbReference type="EMBL" id="RGV29269.1"/>
    </source>
</evidence>
<protein>
    <submittedName>
        <fullName evidence="1">Uncharacterized protein</fullName>
    </submittedName>
</protein>
<sequence length="127" mass="14870">MKTSKSQANILSNLSFVLVDIIESCFIEANEKLKSENCEFKHEAKREFNLLLSHCRNLKRYVRNCSEETQEFFGKDSDMLYQALKLIIDRCGTDDVKLFKFFNYIKTFPSQLDMDIDDTVFNGVCKK</sequence>
<gene>
    <name evidence="1" type="ORF">DWW24_04100</name>
</gene>
<name>A0A412WPZ1_9BACT</name>
<evidence type="ECO:0000313" key="2">
    <source>
        <dbReference type="Proteomes" id="UP000283426"/>
    </source>
</evidence>
<dbReference type="RefSeq" id="WP_118107443.1">
    <property type="nucleotide sequence ID" value="NZ_QRYW01000006.1"/>
</dbReference>
<accession>A0A412WPZ1</accession>
<dbReference type="Proteomes" id="UP000283426">
    <property type="component" value="Unassembled WGS sequence"/>
</dbReference>
<dbReference type="AlphaFoldDB" id="A0A412WPZ1"/>
<proteinExistence type="predicted"/>
<comment type="caution">
    <text evidence="1">The sequence shown here is derived from an EMBL/GenBank/DDBJ whole genome shotgun (WGS) entry which is preliminary data.</text>
</comment>
<dbReference type="EMBL" id="QRYW01000006">
    <property type="protein sequence ID" value="RGV29269.1"/>
    <property type="molecule type" value="Genomic_DNA"/>
</dbReference>
<organism evidence="1 2">
    <name type="scientific">Odoribacter splanchnicus</name>
    <dbReference type="NCBI Taxonomy" id="28118"/>
    <lineage>
        <taxon>Bacteria</taxon>
        <taxon>Pseudomonadati</taxon>
        <taxon>Bacteroidota</taxon>
        <taxon>Bacteroidia</taxon>
        <taxon>Bacteroidales</taxon>
        <taxon>Odoribacteraceae</taxon>
        <taxon>Odoribacter</taxon>
    </lineage>
</organism>